<dbReference type="SUPFAM" id="SSF69737">
    <property type="entry name" value="Urease metallochaperone UreE, C-terminal domain"/>
    <property type="match status" value="1"/>
</dbReference>
<keyword evidence="8" id="KW-1185">Reference proteome</keyword>
<dbReference type="InterPro" id="IPR012406">
    <property type="entry name" value="UreE"/>
</dbReference>
<evidence type="ECO:0000259" key="6">
    <source>
        <dbReference type="SMART" id="SM00988"/>
    </source>
</evidence>
<dbReference type="GO" id="GO:0016151">
    <property type="term" value="F:nickel cation binding"/>
    <property type="evidence" value="ECO:0007669"/>
    <property type="project" value="UniProtKB-UniRule"/>
</dbReference>
<comment type="function">
    <text evidence="5">Involved in urease metallocenter assembly. Binds nickel. Probably functions as a nickel donor during metallocenter assembly.</text>
</comment>
<keyword evidence="2 5" id="KW-0963">Cytoplasm</keyword>
<dbReference type="SMART" id="SM00988">
    <property type="entry name" value="UreE_N"/>
    <property type="match status" value="1"/>
</dbReference>
<dbReference type="PIRSF" id="PIRSF036402">
    <property type="entry name" value="Ureas_acces_UreE"/>
    <property type="match status" value="1"/>
</dbReference>
<gene>
    <name evidence="5" type="primary">ureE</name>
    <name evidence="7" type="ORF">PP2015_3987</name>
</gene>
<dbReference type="GO" id="GO:0019627">
    <property type="term" value="P:urea metabolic process"/>
    <property type="evidence" value="ECO:0007669"/>
    <property type="project" value="InterPro"/>
</dbReference>
<dbReference type="AlphaFoldDB" id="A0A0S2K7R2"/>
<dbReference type="OrthoDB" id="155872at2"/>
<dbReference type="GO" id="GO:0065003">
    <property type="term" value="P:protein-containing complex assembly"/>
    <property type="evidence" value="ECO:0007669"/>
    <property type="project" value="InterPro"/>
</dbReference>
<feature type="domain" description="UreE urease accessory N-terminal" evidence="6">
    <location>
        <begin position="1"/>
        <end position="65"/>
    </location>
</feature>
<dbReference type="GO" id="GO:0006457">
    <property type="term" value="P:protein folding"/>
    <property type="evidence" value="ECO:0007669"/>
    <property type="project" value="InterPro"/>
</dbReference>
<accession>A0A0S2K7R2</accession>
<name>A0A0S2K7R2_9GAMM</name>
<dbReference type="HAMAP" id="MF_00822">
    <property type="entry name" value="UreE"/>
    <property type="match status" value="1"/>
</dbReference>
<dbReference type="Gene3D" id="2.60.260.20">
    <property type="entry name" value="Urease metallochaperone UreE, N-terminal domain"/>
    <property type="match status" value="1"/>
</dbReference>
<evidence type="ECO:0000256" key="5">
    <source>
        <dbReference type="HAMAP-Rule" id="MF_00822"/>
    </source>
</evidence>
<comment type="subcellular location">
    <subcellularLocation>
        <location evidence="1 5">Cytoplasm</location>
    </subcellularLocation>
</comment>
<organism evidence="7 8">
    <name type="scientific">Pseudoalteromonas phenolica</name>
    <dbReference type="NCBI Taxonomy" id="161398"/>
    <lineage>
        <taxon>Bacteria</taxon>
        <taxon>Pseudomonadati</taxon>
        <taxon>Pseudomonadota</taxon>
        <taxon>Gammaproteobacteria</taxon>
        <taxon>Alteromonadales</taxon>
        <taxon>Pseudoalteromonadaceae</taxon>
        <taxon>Pseudoalteromonas</taxon>
    </lineage>
</organism>
<keyword evidence="3 5" id="KW-0533">Nickel</keyword>
<dbReference type="PATRIC" id="fig|161398.10.peg.4085"/>
<dbReference type="InterPro" id="IPR007864">
    <property type="entry name" value="UreE_C_dom"/>
</dbReference>
<dbReference type="Pfam" id="PF05194">
    <property type="entry name" value="UreE_C"/>
    <property type="match status" value="1"/>
</dbReference>
<dbReference type="InterPro" id="IPR004029">
    <property type="entry name" value="UreE_N"/>
</dbReference>
<reference evidence="8" key="1">
    <citation type="submission" date="2015-11" db="EMBL/GenBank/DDBJ databases">
        <authorList>
            <person name="Kim K.M."/>
        </authorList>
    </citation>
    <scope>NUCLEOTIDE SEQUENCE [LARGE SCALE GENOMIC DNA]</scope>
    <source>
        <strain evidence="8">KCTC 12086</strain>
    </source>
</reference>
<evidence type="ECO:0000256" key="3">
    <source>
        <dbReference type="ARBA" id="ARBA00022596"/>
    </source>
</evidence>
<dbReference type="GO" id="GO:0005737">
    <property type="term" value="C:cytoplasm"/>
    <property type="evidence" value="ECO:0007669"/>
    <property type="project" value="UniProtKB-SubCell"/>
</dbReference>
<dbReference type="InterPro" id="IPR036118">
    <property type="entry name" value="UreE_N_sf"/>
</dbReference>
<sequence length="147" mass="16732">MLKASERVNNSEVEVDDSVTLDFDTRKKVRIKSRTDNGYDLGIFLQRGHPLFIGDILKTDCGLHIEVKGLPEEVSTAYATDWDTFSKICYHLGNRHTILQIGLLWVRYKPDHVLDELCEKFGLSINHTLAIFAPETGAYHTHAHSHN</sequence>
<dbReference type="Gene3D" id="3.30.70.790">
    <property type="entry name" value="UreE, C-terminal domain"/>
    <property type="match status" value="1"/>
</dbReference>
<evidence type="ECO:0000313" key="7">
    <source>
        <dbReference type="EMBL" id="ALO44455.1"/>
    </source>
</evidence>
<dbReference type="SUPFAM" id="SSF69287">
    <property type="entry name" value="Urease metallochaperone UreE, N-terminal domain"/>
    <property type="match status" value="1"/>
</dbReference>
<keyword evidence="4 5" id="KW-0143">Chaperone</keyword>
<dbReference type="RefSeq" id="WP_058032310.1">
    <property type="nucleotide sequence ID" value="NZ_CP013188.1"/>
</dbReference>
<dbReference type="KEGG" id="pphe:PP2015_3987"/>
<evidence type="ECO:0000256" key="4">
    <source>
        <dbReference type="ARBA" id="ARBA00023186"/>
    </source>
</evidence>
<dbReference type="STRING" id="161398.PP2015_3987"/>
<comment type="similarity">
    <text evidence="5">Belongs to the UreE family.</text>
</comment>
<dbReference type="Proteomes" id="UP000061457">
    <property type="component" value="Chromosome II"/>
</dbReference>
<evidence type="ECO:0000256" key="2">
    <source>
        <dbReference type="ARBA" id="ARBA00022490"/>
    </source>
</evidence>
<dbReference type="EMBL" id="CP013188">
    <property type="protein sequence ID" value="ALO44455.1"/>
    <property type="molecule type" value="Genomic_DNA"/>
</dbReference>
<evidence type="ECO:0000313" key="8">
    <source>
        <dbReference type="Proteomes" id="UP000061457"/>
    </source>
</evidence>
<dbReference type="GO" id="GO:0051082">
    <property type="term" value="F:unfolded protein binding"/>
    <property type="evidence" value="ECO:0007669"/>
    <property type="project" value="UniProtKB-UniRule"/>
</dbReference>
<protein>
    <recommendedName>
        <fullName evidence="5">Urease accessory protein UreE</fullName>
    </recommendedName>
</protein>
<proteinExistence type="inferred from homology"/>
<dbReference type="Pfam" id="PF02814">
    <property type="entry name" value="UreE_N"/>
    <property type="match status" value="1"/>
</dbReference>
<evidence type="ECO:0000256" key="1">
    <source>
        <dbReference type="ARBA" id="ARBA00004496"/>
    </source>
</evidence>